<proteinExistence type="predicted"/>
<accession>A0A927BVF6</accession>
<reference evidence="5" key="1">
    <citation type="submission" date="2020-09" db="EMBL/GenBank/DDBJ databases">
        <title>A novel bacterium of genus Paenibacillus, isolated from South China Sea.</title>
        <authorList>
            <person name="Huang H."/>
            <person name="Mo K."/>
            <person name="Hu Y."/>
        </authorList>
    </citation>
    <scope>NUCLEOTIDE SEQUENCE</scope>
    <source>
        <strain evidence="5">IB182496</strain>
    </source>
</reference>
<sequence>MAREAVEMPEWRTHRYWEGKSKFLYAQDTSATWVFFAMEEGVIEYRIGDQHGRAGAGDLVICPPGTPFHRRIVEPASFHAVTFTLEAPEAGAATALREQPRLHLPSTVRLLENWRALRMLQALPDREEGELEPEMTSLKRHYLLDLWLMLGQRLERAGEQAGPSEDPLMEEAAHWLRRHAGERVSLKALSARLGLTHVQLIRRFKAAYRLPPLHYLTALRLHKAKALLLESDWTLEAIAAECGYESGYSLSRVFTRHAGLSPSAYRKHHRL</sequence>
<dbReference type="InterPro" id="IPR014710">
    <property type="entry name" value="RmlC-like_jellyroll"/>
</dbReference>
<feature type="domain" description="HTH araC/xylS-type" evidence="4">
    <location>
        <begin position="170"/>
        <end position="268"/>
    </location>
</feature>
<dbReference type="RefSeq" id="WP_190919217.1">
    <property type="nucleotide sequence ID" value="NZ_JACXIZ010000026.1"/>
</dbReference>
<dbReference type="GO" id="GO:0043565">
    <property type="term" value="F:sequence-specific DNA binding"/>
    <property type="evidence" value="ECO:0007669"/>
    <property type="project" value="InterPro"/>
</dbReference>
<dbReference type="PROSITE" id="PS01124">
    <property type="entry name" value="HTH_ARAC_FAMILY_2"/>
    <property type="match status" value="1"/>
</dbReference>
<evidence type="ECO:0000313" key="6">
    <source>
        <dbReference type="Proteomes" id="UP000621560"/>
    </source>
</evidence>
<dbReference type="PROSITE" id="PS00041">
    <property type="entry name" value="HTH_ARAC_FAMILY_1"/>
    <property type="match status" value="1"/>
</dbReference>
<evidence type="ECO:0000256" key="3">
    <source>
        <dbReference type="ARBA" id="ARBA00023163"/>
    </source>
</evidence>
<keyword evidence="3" id="KW-0804">Transcription</keyword>
<evidence type="ECO:0000259" key="4">
    <source>
        <dbReference type="PROSITE" id="PS01124"/>
    </source>
</evidence>
<dbReference type="AlphaFoldDB" id="A0A927BVF6"/>
<dbReference type="Pfam" id="PF02311">
    <property type="entry name" value="AraC_binding"/>
    <property type="match status" value="1"/>
</dbReference>
<dbReference type="SUPFAM" id="SSF51182">
    <property type="entry name" value="RmlC-like cupins"/>
    <property type="match status" value="1"/>
</dbReference>
<dbReference type="InterPro" id="IPR011051">
    <property type="entry name" value="RmlC_Cupin_sf"/>
</dbReference>
<dbReference type="Gene3D" id="2.60.120.10">
    <property type="entry name" value="Jelly Rolls"/>
    <property type="match status" value="1"/>
</dbReference>
<dbReference type="InterPro" id="IPR050204">
    <property type="entry name" value="AraC_XylS_family_regulators"/>
</dbReference>
<dbReference type="GO" id="GO:0003700">
    <property type="term" value="F:DNA-binding transcription factor activity"/>
    <property type="evidence" value="ECO:0007669"/>
    <property type="project" value="InterPro"/>
</dbReference>
<keyword evidence="1" id="KW-0805">Transcription regulation</keyword>
<evidence type="ECO:0000256" key="2">
    <source>
        <dbReference type="ARBA" id="ARBA00023125"/>
    </source>
</evidence>
<dbReference type="InterPro" id="IPR018062">
    <property type="entry name" value="HTH_AraC-typ_CS"/>
</dbReference>
<dbReference type="EMBL" id="JACXIZ010000026">
    <property type="protein sequence ID" value="MBD2846636.1"/>
    <property type="molecule type" value="Genomic_DNA"/>
</dbReference>
<evidence type="ECO:0000313" key="5">
    <source>
        <dbReference type="EMBL" id="MBD2846636.1"/>
    </source>
</evidence>
<dbReference type="SMART" id="SM00342">
    <property type="entry name" value="HTH_ARAC"/>
    <property type="match status" value="1"/>
</dbReference>
<dbReference type="InterPro" id="IPR003313">
    <property type="entry name" value="AraC-bd"/>
</dbReference>
<keyword evidence="2" id="KW-0238">DNA-binding</keyword>
<dbReference type="Pfam" id="PF12833">
    <property type="entry name" value="HTH_18"/>
    <property type="match status" value="1"/>
</dbReference>
<protein>
    <submittedName>
        <fullName evidence="5">Helix-turn-helix transcriptional regulator</fullName>
    </submittedName>
</protein>
<comment type="caution">
    <text evidence="5">The sequence shown here is derived from an EMBL/GenBank/DDBJ whole genome shotgun (WGS) entry which is preliminary data.</text>
</comment>
<keyword evidence="6" id="KW-1185">Reference proteome</keyword>
<dbReference type="InterPro" id="IPR018060">
    <property type="entry name" value="HTH_AraC"/>
</dbReference>
<dbReference type="PANTHER" id="PTHR46796">
    <property type="entry name" value="HTH-TYPE TRANSCRIPTIONAL ACTIVATOR RHAS-RELATED"/>
    <property type="match status" value="1"/>
</dbReference>
<dbReference type="SUPFAM" id="SSF46689">
    <property type="entry name" value="Homeodomain-like"/>
    <property type="match status" value="2"/>
</dbReference>
<name>A0A927BVF6_9BACL</name>
<gene>
    <name evidence="5" type="ORF">IDH44_15660</name>
</gene>
<evidence type="ECO:0000256" key="1">
    <source>
        <dbReference type="ARBA" id="ARBA00023015"/>
    </source>
</evidence>
<dbReference type="InterPro" id="IPR009057">
    <property type="entry name" value="Homeodomain-like_sf"/>
</dbReference>
<dbReference type="Proteomes" id="UP000621560">
    <property type="component" value="Unassembled WGS sequence"/>
</dbReference>
<dbReference type="Gene3D" id="1.10.10.60">
    <property type="entry name" value="Homeodomain-like"/>
    <property type="match status" value="2"/>
</dbReference>
<organism evidence="5 6">
    <name type="scientific">Paenibacillus sabuli</name>
    <dbReference type="NCBI Taxonomy" id="2772509"/>
    <lineage>
        <taxon>Bacteria</taxon>
        <taxon>Bacillati</taxon>
        <taxon>Bacillota</taxon>
        <taxon>Bacilli</taxon>
        <taxon>Bacillales</taxon>
        <taxon>Paenibacillaceae</taxon>
        <taxon>Paenibacillus</taxon>
    </lineage>
</organism>